<comment type="similarity">
    <text evidence="3 6">Belongs to the DHNA family.</text>
</comment>
<dbReference type="PANTHER" id="PTHR42844:SF1">
    <property type="entry name" value="DIHYDRONEOPTERIN ALDOLASE 1-RELATED"/>
    <property type="match status" value="1"/>
</dbReference>
<dbReference type="InterPro" id="IPR006156">
    <property type="entry name" value="Dihydroneopterin_aldolase"/>
</dbReference>
<evidence type="ECO:0000259" key="7">
    <source>
        <dbReference type="SMART" id="SM00905"/>
    </source>
</evidence>
<dbReference type="SUPFAM" id="SSF55620">
    <property type="entry name" value="Tetrahydrobiopterin biosynthesis enzymes-like"/>
    <property type="match status" value="1"/>
</dbReference>
<protein>
    <recommendedName>
        <fullName evidence="6">7,8-dihydroneopterin aldolase</fullName>
        <ecNumber evidence="6">4.1.2.25</ecNumber>
    </recommendedName>
</protein>
<dbReference type="PANTHER" id="PTHR42844">
    <property type="entry name" value="DIHYDRONEOPTERIN ALDOLASE 1-RELATED"/>
    <property type="match status" value="1"/>
</dbReference>
<evidence type="ECO:0000313" key="9">
    <source>
        <dbReference type="Proteomes" id="UP000502677"/>
    </source>
</evidence>
<dbReference type="InterPro" id="IPR006157">
    <property type="entry name" value="FolB_dom"/>
</dbReference>
<evidence type="ECO:0000256" key="3">
    <source>
        <dbReference type="ARBA" id="ARBA00005708"/>
    </source>
</evidence>
<dbReference type="SMART" id="SM00905">
    <property type="entry name" value="FolB"/>
    <property type="match status" value="1"/>
</dbReference>
<dbReference type="CDD" id="cd00534">
    <property type="entry name" value="DHNA_DHNTPE"/>
    <property type="match status" value="1"/>
</dbReference>
<dbReference type="UniPathway" id="UPA00077">
    <property type="reaction ID" value="UER00154"/>
</dbReference>
<keyword evidence="5 6" id="KW-0456">Lyase</keyword>
<dbReference type="InterPro" id="IPR043133">
    <property type="entry name" value="GTP-CH-I_C/QueF"/>
</dbReference>
<sequence length="141" mass="15220">MSEVGRDTIAGNTERLPEDRITLTGLEVFAHHGVFGFEREQGQRFLIDAEVAVNLNGTGDEIARTVHYGELAEAIHAAVAQDPVDLIETVAERVAATALAFAGVREARITVHKPNAPINLTFADVSVTVVRYASEPKEVAE</sequence>
<evidence type="ECO:0000256" key="4">
    <source>
        <dbReference type="ARBA" id="ARBA00022909"/>
    </source>
</evidence>
<keyword evidence="9" id="KW-1185">Reference proteome</keyword>
<dbReference type="EC" id="4.1.2.25" evidence="6"/>
<dbReference type="GO" id="GO:0046656">
    <property type="term" value="P:folic acid biosynthetic process"/>
    <property type="evidence" value="ECO:0007669"/>
    <property type="project" value="UniProtKB-UniRule"/>
</dbReference>
<evidence type="ECO:0000256" key="5">
    <source>
        <dbReference type="ARBA" id="ARBA00023239"/>
    </source>
</evidence>
<dbReference type="KEGG" id="lvi:G7068_06230"/>
<comment type="function">
    <text evidence="6">Catalyzes the conversion of 7,8-dihydroneopterin to 6-hydroxymethyl-7,8-dihydropterin.</text>
</comment>
<dbReference type="Proteomes" id="UP000502677">
    <property type="component" value="Chromosome"/>
</dbReference>
<reference evidence="8 9" key="1">
    <citation type="submission" date="2020-03" db="EMBL/GenBank/DDBJ databases">
        <title>Leucobacter sp. nov., isolated from beetles.</title>
        <authorList>
            <person name="Hyun D.-W."/>
            <person name="Bae J.-W."/>
        </authorList>
    </citation>
    <scope>NUCLEOTIDE SEQUENCE [LARGE SCALE GENOMIC DNA]</scope>
    <source>
        <strain evidence="8 9">HDW9C</strain>
    </source>
</reference>
<dbReference type="Pfam" id="PF02152">
    <property type="entry name" value="FolB"/>
    <property type="match status" value="1"/>
</dbReference>
<accession>A0A6G7XE02</accession>
<proteinExistence type="inferred from homology"/>
<dbReference type="GO" id="GO:0046654">
    <property type="term" value="P:tetrahydrofolate biosynthetic process"/>
    <property type="evidence" value="ECO:0007669"/>
    <property type="project" value="UniProtKB-UniRule"/>
</dbReference>
<dbReference type="RefSeq" id="WP_166290305.1">
    <property type="nucleotide sequence ID" value="NZ_CP049863.1"/>
</dbReference>
<evidence type="ECO:0000256" key="2">
    <source>
        <dbReference type="ARBA" id="ARBA00005013"/>
    </source>
</evidence>
<dbReference type="NCBIfam" id="TIGR00525">
    <property type="entry name" value="folB"/>
    <property type="match status" value="1"/>
</dbReference>
<evidence type="ECO:0000256" key="1">
    <source>
        <dbReference type="ARBA" id="ARBA00001353"/>
    </source>
</evidence>
<dbReference type="NCBIfam" id="TIGR00526">
    <property type="entry name" value="folB_dom"/>
    <property type="match status" value="1"/>
</dbReference>
<dbReference type="GO" id="GO:0005737">
    <property type="term" value="C:cytoplasm"/>
    <property type="evidence" value="ECO:0007669"/>
    <property type="project" value="TreeGrafter"/>
</dbReference>
<evidence type="ECO:0000313" key="8">
    <source>
        <dbReference type="EMBL" id="QIK62840.1"/>
    </source>
</evidence>
<dbReference type="GO" id="GO:0004150">
    <property type="term" value="F:dihydroneopterin aldolase activity"/>
    <property type="evidence" value="ECO:0007669"/>
    <property type="project" value="UniProtKB-UniRule"/>
</dbReference>
<feature type="domain" description="Dihydroneopterin aldolase/epimerase" evidence="7">
    <location>
        <begin position="21"/>
        <end position="131"/>
    </location>
</feature>
<dbReference type="EMBL" id="CP049863">
    <property type="protein sequence ID" value="QIK62840.1"/>
    <property type="molecule type" value="Genomic_DNA"/>
</dbReference>
<name>A0A6G7XE02_9MICO</name>
<evidence type="ECO:0000256" key="6">
    <source>
        <dbReference type="RuleBase" id="RU362079"/>
    </source>
</evidence>
<comment type="catalytic activity">
    <reaction evidence="1 6">
        <text>7,8-dihydroneopterin = 6-hydroxymethyl-7,8-dihydropterin + glycolaldehyde</text>
        <dbReference type="Rhea" id="RHEA:10540"/>
        <dbReference type="ChEBI" id="CHEBI:17001"/>
        <dbReference type="ChEBI" id="CHEBI:17071"/>
        <dbReference type="ChEBI" id="CHEBI:44841"/>
        <dbReference type="EC" id="4.1.2.25"/>
    </reaction>
</comment>
<dbReference type="AlphaFoldDB" id="A0A6G7XE02"/>
<dbReference type="Gene3D" id="3.30.1130.10">
    <property type="match status" value="1"/>
</dbReference>
<gene>
    <name evidence="8" type="primary">folB</name>
    <name evidence="8" type="ORF">G7068_06230</name>
</gene>
<comment type="pathway">
    <text evidence="2 6">Cofactor biosynthesis; tetrahydrofolate biosynthesis; 2-amino-4-hydroxy-6-hydroxymethyl-7,8-dihydropteridine diphosphate from 7,8-dihydroneopterin triphosphate: step 3/4.</text>
</comment>
<organism evidence="8 9">
    <name type="scientific">Leucobacter viscericola</name>
    <dbReference type="NCBI Taxonomy" id="2714935"/>
    <lineage>
        <taxon>Bacteria</taxon>
        <taxon>Bacillati</taxon>
        <taxon>Actinomycetota</taxon>
        <taxon>Actinomycetes</taxon>
        <taxon>Micrococcales</taxon>
        <taxon>Microbacteriaceae</taxon>
        <taxon>Leucobacter</taxon>
    </lineage>
</organism>
<keyword evidence="4 6" id="KW-0289">Folate biosynthesis</keyword>